<sequence length="92" mass="10536">MKINFLQFDVKFFPENSKTTDRLYENGNQQVKVEVTILKLVDGMYKPLTDEEKESVTLIARASNLKPGTSMYPGWACDKTKNDFDEGIRGKI</sequence>
<accession>A0A2G0QE07</accession>
<keyword evidence="3" id="KW-1185">Reference proteome</keyword>
<name>A0A2G0QE07_XENHO</name>
<gene>
    <name evidence="1" type="ORF">A9255_13455</name>
    <name evidence="2" type="ORF">Xhom_00393</name>
</gene>
<dbReference type="KEGG" id="xho:A9255_13455"/>
<evidence type="ECO:0000313" key="2">
    <source>
        <dbReference type="EMBL" id="PHM57426.1"/>
    </source>
</evidence>
<protein>
    <submittedName>
        <fullName evidence="2">Uncharacterized protein</fullName>
    </submittedName>
</protein>
<organism evidence="2 4">
    <name type="scientific">Xenorhabdus hominickii</name>
    <dbReference type="NCBI Taxonomy" id="351679"/>
    <lineage>
        <taxon>Bacteria</taxon>
        <taxon>Pseudomonadati</taxon>
        <taxon>Pseudomonadota</taxon>
        <taxon>Gammaproteobacteria</taxon>
        <taxon>Enterobacterales</taxon>
        <taxon>Morganellaceae</taxon>
        <taxon>Xenorhabdus</taxon>
    </lineage>
</organism>
<dbReference type="AlphaFoldDB" id="A0A2G0QE07"/>
<evidence type="ECO:0000313" key="4">
    <source>
        <dbReference type="Proteomes" id="UP000225433"/>
    </source>
</evidence>
<dbReference type="RefSeq" id="WP_069317167.1">
    <property type="nucleotide sequence ID" value="NZ_CAWNQJ010000001.1"/>
</dbReference>
<dbReference type="EMBL" id="CP016176">
    <property type="protein sequence ID" value="AOM41491.1"/>
    <property type="molecule type" value="Genomic_DNA"/>
</dbReference>
<reference evidence="2 4" key="2">
    <citation type="journal article" date="2017" name="Nat. Microbiol.">
        <title>Natural product diversity associated with the nematode symbionts Photorhabdus and Xenorhabdus.</title>
        <authorList>
            <person name="Tobias N.J."/>
            <person name="Wolff H."/>
            <person name="Djahanschiri B."/>
            <person name="Grundmann F."/>
            <person name="Kronenwerth M."/>
            <person name="Shi Y.M."/>
            <person name="Simonyi S."/>
            <person name="Grun P."/>
            <person name="Shapiro-Ilan D."/>
            <person name="Pidot S.J."/>
            <person name="Stinear T.P."/>
            <person name="Ebersberger I."/>
            <person name="Bode H.B."/>
        </authorList>
    </citation>
    <scope>NUCLEOTIDE SEQUENCE [LARGE SCALE GENOMIC DNA]</scope>
    <source>
        <strain evidence="2 4">DSM 17903</strain>
    </source>
</reference>
<dbReference type="Proteomes" id="UP000094600">
    <property type="component" value="Chromosome"/>
</dbReference>
<reference evidence="1 3" key="1">
    <citation type="submission" date="2016-06" db="EMBL/GenBank/DDBJ databases">
        <title>Bacterial characters and pathogenicity of Xenorhabdus hominickii from an entomopathogenic nematode, Steinernema monticolum.</title>
        <authorList>
            <person name="Park Y."/>
            <person name="Kim Y."/>
        </authorList>
    </citation>
    <scope>NUCLEOTIDE SEQUENCE [LARGE SCALE GENOMIC DNA]</scope>
    <source>
        <strain evidence="1 3">ANU1</strain>
    </source>
</reference>
<proteinExistence type="predicted"/>
<dbReference type="EMBL" id="NJAI01000001">
    <property type="protein sequence ID" value="PHM57426.1"/>
    <property type="molecule type" value="Genomic_DNA"/>
</dbReference>
<evidence type="ECO:0000313" key="3">
    <source>
        <dbReference type="Proteomes" id="UP000094600"/>
    </source>
</evidence>
<dbReference type="Proteomes" id="UP000225433">
    <property type="component" value="Unassembled WGS sequence"/>
</dbReference>
<evidence type="ECO:0000313" key="1">
    <source>
        <dbReference type="EMBL" id="AOM41491.1"/>
    </source>
</evidence>
<dbReference type="OrthoDB" id="6891610at2"/>